<dbReference type="AlphaFoldDB" id="A0A060DGH4"/>
<geneLocation type="nucleomorph" evidence="5"/>
<dbReference type="Proteomes" id="UP000243670">
    <property type="component" value="Nucleomorph 2"/>
</dbReference>
<dbReference type="EMBL" id="CP006627">
    <property type="protein sequence ID" value="AIB09499.1"/>
    <property type="molecule type" value="Genomic_DNA"/>
</dbReference>
<dbReference type="EMBL" id="CP006627">
    <property type="protein sequence ID" value="AIB09698.1"/>
    <property type="molecule type" value="Genomic_DNA"/>
</dbReference>
<evidence type="ECO:0000313" key="3">
    <source>
        <dbReference type="EMBL" id="AIB09715.1"/>
    </source>
</evidence>
<dbReference type="EMBL" id="CP006629">
    <property type="protein sequence ID" value="AIB10090.1"/>
    <property type="molecule type" value="Genomic_DNA"/>
</dbReference>
<reference evidence="5 7" key="1">
    <citation type="journal article" date="2014" name="BMC Genomics">
        <title>Nucleomorph and plastid genome sequences of the chlorarachniophyte Lotharella oceanica: convergent reductive evolution and frequent recombination in nucleomorph-bearing algae.</title>
        <authorList>
            <person name="Tanifuji G."/>
            <person name="Onodera N.T."/>
            <person name="Brown M.W."/>
            <person name="Curtis B.A."/>
            <person name="Roger A.J."/>
            <person name="Ka-Shu Wong G."/>
            <person name="Melkonian M."/>
            <person name="Archibald J.M."/>
        </authorList>
    </citation>
    <scope>NUCLEOTIDE SEQUENCE [LARGE SCALE GENOMIC DNA]</scope>
    <source>
        <strain evidence="5 7">CCMP622</strain>
    </source>
</reference>
<name>A0A060DGH4_9EUKA</name>
<evidence type="ECO:0000313" key="5">
    <source>
        <dbReference type="EMBL" id="AIB09918.1"/>
    </source>
</evidence>
<organism evidence="5 7">
    <name type="scientific">Lotharella oceanica</name>
    <dbReference type="NCBI Taxonomy" id="641309"/>
    <lineage>
        <taxon>Eukaryota</taxon>
        <taxon>Sar</taxon>
        <taxon>Rhizaria</taxon>
        <taxon>Cercozoa</taxon>
        <taxon>Chlorarachniophyceae</taxon>
        <taxon>Lotharella</taxon>
    </lineage>
</organism>
<keyword evidence="5" id="KW-0542">Nucleomorph</keyword>
<dbReference type="EMBL" id="CP006629">
    <property type="protein sequence ID" value="AIB09918.1"/>
    <property type="molecule type" value="Genomic_DNA"/>
</dbReference>
<protein>
    <submittedName>
        <fullName evidence="5">Uncharacterized protein</fullName>
    </submittedName>
</protein>
<sequence>MKLQATILLYDIDLTHTIPIPHTHTPHPHYWSNLKFVSVTRIISANEHPMMTRRKSKLQREMIYNAIKEDKCDDVRMCIEQMANINEFKHVGSGWITPSPISAIQNERFEIAR</sequence>
<dbReference type="Proteomes" id="UP000243670">
    <property type="component" value="Nucleomorph 3"/>
</dbReference>
<evidence type="ECO:0000313" key="1">
    <source>
        <dbReference type="EMBL" id="AIB09499.1"/>
    </source>
</evidence>
<evidence type="ECO:0000313" key="6">
    <source>
        <dbReference type="EMBL" id="AIB10090.1"/>
    </source>
</evidence>
<gene>
    <name evidence="1" type="ORF">M951_chr112</name>
    <name evidence="2" type="ORF">M951_chr1219</name>
    <name evidence="3" type="ORF">M951_chr212</name>
    <name evidence="4" type="ORF">M951_chr2209</name>
    <name evidence="5" type="ORF">M951_chr312</name>
    <name evidence="6" type="ORF">M951_chr3193</name>
</gene>
<dbReference type="Proteomes" id="UP000243670">
    <property type="component" value="Nucleomorph 1"/>
</dbReference>
<dbReference type="EMBL" id="CP006628">
    <property type="protein sequence ID" value="AIB09715.1"/>
    <property type="molecule type" value="Genomic_DNA"/>
</dbReference>
<evidence type="ECO:0000313" key="4">
    <source>
        <dbReference type="EMBL" id="AIB09901.1"/>
    </source>
</evidence>
<evidence type="ECO:0000313" key="7">
    <source>
        <dbReference type="Proteomes" id="UP000243670"/>
    </source>
</evidence>
<evidence type="ECO:0000313" key="2">
    <source>
        <dbReference type="EMBL" id="AIB09698.1"/>
    </source>
</evidence>
<accession>A0A060DGH4</accession>
<proteinExistence type="predicted"/>
<dbReference type="EMBL" id="CP006628">
    <property type="protein sequence ID" value="AIB09901.1"/>
    <property type="molecule type" value="Genomic_DNA"/>
</dbReference>